<feature type="non-terminal residue" evidence="2">
    <location>
        <position position="1"/>
    </location>
</feature>
<keyword evidence="3" id="KW-1185">Reference proteome</keyword>
<feature type="region of interest" description="Disordered" evidence="1">
    <location>
        <begin position="40"/>
        <end position="71"/>
    </location>
</feature>
<evidence type="ECO:0000313" key="3">
    <source>
        <dbReference type="Proteomes" id="UP000092154"/>
    </source>
</evidence>
<dbReference type="InParanoid" id="A0A1B7MLF3"/>
<sequence length="137" mass="15214">FLLGVGKVVKEASAGALNDSGQPHSRTVNFDNEEVFLRTPEVDRSGSRRSQDGRGSVESRRSWDPSTSGVDLSRRVSAETLLVFLKIIVELSNTIMIGKSQIWYRGDAWIVLVHWVDRRTITNVIAMDVVVKLSGES</sequence>
<name>A0A1B7MLF3_9AGAM</name>
<evidence type="ECO:0000313" key="2">
    <source>
        <dbReference type="EMBL" id="OAX33417.1"/>
    </source>
</evidence>
<dbReference type="Proteomes" id="UP000092154">
    <property type="component" value="Unassembled WGS sequence"/>
</dbReference>
<proteinExistence type="predicted"/>
<feature type="compositionally biased region" description="Basic and acidic residues" evidence="1">
    <location>
        <begin position="40"/>
        <end position="63"/>
    </location>
</feature>
<evidence type="ECO:0000256" key="1">
    <source>
        <dbReference type="SAM" id="MobiDB-lite"/>
    </source>
</evidence>
<gene>
    <name evidence="2" type="ORF">K503DRAFT_786510</name>
</gene>
<dbReference type="STRING" id="1314800.A0A1B7MLF3"/>
<dbReference type="OrthoDB" id="3358078at2759"/>
<dbReference type="AlphaFoldDB" id="A0A1B7MLF3"/>
<organism evidence="2 3">
    <name type="scientific">Rhizopogon vinicolor AM-OR11-026</name>
    <dbReference type="NCBI Taxonomy" id="1314800"/>
    <lineage>
        <taxon>Eukaryota</taxon>
        <taxon>Fungi</taxon>
        <taxon>Dikarya</taxon>
        <taxon>Basidiomycota</taxon>
        <taxon>Agaricomycotina</taxon>
        <taxon>Agaricomycetes</taxon>
        <taxon>Agaricomycetidae</taxon>
        <taxon>Boletales</taxon>
        <taxon>Suillineae</taxon>
        <taxon>Rhizopogonaceae</taxon>
        <taxon>Rhizopogon</taxon>
    </lineage>
</organism>
<reference evidence="2 3" key="1">
    <citation type="submission" date="2016-06" db="EMBL/GenBank/DDBJ databases">
        <title>Comparative genomics of the ectomycorrhizal sister species Rhizopogon vinicolor and Rhizopogon vesiculosus (Basidiomycota: Boletales) reveals a divergence of the mating type B locus.</title>
        <authorList>
            <consortium name="DOE Joint Genome Institute"/>
            <person name="Mujic A.B."/>
            <person name="Kuo A."/>
            <person name="Tritt A."/>
            <person name="Lipzen A."/>
            <person name="Chen C."/>
            <person name="Johnson J."/>
            <person name="Sharma A."/>
            <person name="Barry K."/>
            <person name="Grigoriev I.V."/>
            <person name="Spatafora J.W."/>
        </authorList>
    </citation>
    <scope>NUCLEOTIDE SEQUENCE [LARGE SCALE GENOMIC DNA]</scope>
    <source>
        <strain evidence="2 3">AM-OR11-026</strain>
    </source>
</reference>
<accession>A0A1B7MLF3</accession>
<protein>
    <submittedName>
        <fullName evidence="2">Uncharacterized protein</fullName>
    </submittedName>
</protein>
<dbReference type="EMBL" id="KV448772">
    <property type="protein sequence ID" value="OAX33417.1"/>
    <property type="molecule type" value="Genomic_DNA"/>
</dbReference>